<feature type="region of interest" description="Disordered" evidence="1">
    <location>
        <begin position="1"/>
        <end position="96"/>
    </location>
</feature>
<reference evidence="2" key="1">
    <citation type="submission" date="2020-02" db="EMBL/GenBank/DDBJ databases">
        <authorList>
            <person name="Meier V. D."/>
        </authorList>
    </citation>
    <scope>NUCLEOTIDE SEQUENCE</scope>
    <source>
        <strain evidence="2">AVDCRST_MAG01</strain>
    </source>
</reference>
<proteinExistence type="predicted"/>
<accession>A0A6J4PWB6</accession>
<dbReference type="EMBL" id="CADCUW010000349">
    <property type="protein sequence ID" value="CAA9426019.1"/>
    <property type="molecule type" value="Genomic_DNA"/>
</dbReference>
<sequence length="96" mass="9791">ARTTGAGRASIPPRGRGLRLPGCRRVRRVGAARPPEQAHGAREEGFRGRRGAGGSRGGLPGAVRDKDRAAAGGRRGGGPRGARPDPGGKPKEAGRL</sequence>
<evidence type="ECO:0000256" key="1">
    <source>
        <dbReference type="SAM" id="MobiDB-lite"/>
    </source>
</evidence>
<organism evidence="2">
    <name type="scientific">uncultured Rubrobacteraceae bacterium</name>
    <dbReference type="NCBI Taxonomy" id="349277"/>
    <lineage>
        <taxon>Bacteria</taxon>
        <taxon>Bacillati</taxon>
        <taxon>Actinomycetota</taxon>
        <taxon>Rubrobacteria</taxon>
        <taxon>Rubrobacterales</taxon>
        <taxon>Rubrobacteraceae</taxon>
        <taxon>environmental samples</taxon>
    </lineage>
</organism>
<feature type="non-terminal residue" evidence="2">
    <location>
        <position position="1"/>
    </location>
</feature>
<protein>
    <submittedName>
        <fullName evidence="2">Uncharacterized protein</fullName>
    </submittedName>
</protein>
<feature type="compositionally biased region" description="Low complexity" evidence="1">
    <location>
        <begin position="12"/>
        <end position="21"/>
    </location>
</feature>
<feature type="non-terminal residue" evidence="2">
    <location>
        <position position="96"/>
    </location>
</feature>
<evidence type="ECO:0000313" key="2">
    <source>
        <dbReference type="EMBL" id="CAA9426019.1"/>
    </source>
</evidence>
<name>A0A6J4PWB6_9ACTN</name>
<feature type="compositionally biased region" description="Gly residues" evidence="1">
    <location>
        <begin position="51"/>
        <end position="60"/>
    </location>
</feature>
<gene>
    <name evidence="2" type="ORF">AVDCRST_MAG01-01-2602</name>
</gene>
<feature type="compositionally biased region" description="Basic and acidic residues" evidence="1">
    <location>
        <begin position="82"/>
        <end position="96"/>
    </location>
</feature>
<dbReference type="AlphaFoldDB" id="A0A6J4PWB6"/>